<comment type="catalytic activity">
    <reaction evidence="1">
        <text>queuosine 5'-phosphate + H2O = queuine + D-ribose 5-phosphate</text>
        <dbReference type="Rhea" id="RHEA:75387"/>
        <dbReference type="ChEBI" id="CHEBI:15377"/>
        <dbReference type="ChEBI" id="CHEBI:17433"/>
        <dbReference type="ChEBI" id="CHEBI:78346"/>
        <dbReference type="ChEBI" id="CHEBI:194371"/>
    </reaction>
    <physiologicalReaction direction="left-to-right" evidence="1">
        <dbReference type="Rhea" id="RHEA:75388"/>
    </physiologicalReaction>
</comment>
<reference evidence="2 3" key="1">
    <citation type="submission" date="2019-07" db="EMBL/GenBank/DDBJ databases">
        <title>Rhodotorula toruloides NBRC10032 genome sequencing.</title>
        <authorList>
            <person name="Shida Y."/>
            <person name="Takaku H."/>
            <person name="Ogasawara W."/>
            <person name="Mori K."/>
        </authorList>
    </citation>
    <scope>NUCLEOTIDE SEQUENCE [LARGE SCALE GENOMIC DNA]</scope>
    <source>
        <strain evidence="2 3">NBRC10032</strain>
    </source>
</reference>
<comment type="caution">
    <text evidence="2">The sequence shown here is derived from an EMBL/GenBank/DDBJ whole genome shotgun (WGS) entry which is preliminary data.</text>
</comment>
<sequence length="374" mass="40362">MDAQLPPPSELLAAIRNSCATLAAKRGITIDHAQVDKYILSVSKDDWERASGREKHGVRLPLVFDSVEEELNVLGALALLNFLSGYRHALHRLAGRGAFSTIQTLVLSAYISSSDNPDGSILSVSGMRQANVAQLADLARLEMHVEKPHPTLGSAVKVGEKDEDAFEILGLLAAVLNETGEVLEGLGKRSLGAWLLEKLVEADGDGVKLLALTFPAFRDVHLVDDQPVLILKKALWLIPVIALTFRAREGINMAFKVPDVAGVPVFADNVIPTLLIHHGILDLSTSSDPALRSLSLANPSSLSLPTASATRLRAASIVACAAVIKRAHELATTTGKDWLANWTEQDLDGWLWSEGKRGGLRDVERIAEKGTVYY</sequence>
<dbReference type="EC" id="3.2.2.-" evidence="1"/>
<dbReference type="Proteomes" id="UP000321518">
    <property type="component" value="Unassembled WGS sequence"/>
</dbReference>
<dbReference type="PANTHER" id="PTHR21314:SF1">
    <property type="entry name" value="QUEUOSINE SALVAGE PROTEIN"/>
    <property type="match status" value="1"/>
</dbReference>
<dbReference type="OrthoDB" id="416777at2759"/>
<proteinExistence type="inferred from homology"/>
<dbReference type="GO" id="GO:0016787">
    <property type="term" value="F:hydrolase activity"/>
    <property type="evidence" value="ECO:0007669"/>
    <property type="project" value="UniProtKB-KW"/>
</dbReference>
<dbReference type="InterPro" id="IPR019438">
    <property type="entry name" value="Q_salvage"/>
</dbReference>
<organism evidence="2 3">
    <name type="scientific">Rhodotorula toruloides</name>
    <name type="common">Yeast</name>
    <name type="synonym">Rhodosporidium toruloides</name>
    <dbReference type="NCBI Taxonomy" id="5286"/>
    <lineage>
        <taxon>Eukaryota</taxon>
        <taxon>Fungi</taxon>
        <taxon>Dikarya</taxon>
        <taxon>Basidiomycota</taxon>
        <taxon>Pucciniomycotina</taxon>
        <taxon>Microbotryomycetes</taxon>
        <taxon>Sporidiobolales</taxon>
        <taxon>Sporidiobolaceae</taxon>
        <taxon>Rhodotorula</taxon>
    </lineage>
</organism>
<comment type="similarity">
    <text evidence="1">Belongs to the QNG1 protein family.</text>
</comment>
<gene>
    <name evidence="2" type="ORF">Rt10032_c06g2582</name>
</gene>
<evidence type="ECO:0000313" key="3">
    <source>
        <dbReference type="Proteomes" id="UP000321518"/>
    </source>
</evidence>
<dbReference type="EMBL" id="BJWK01000006">
    <property type="protein sequence ID" value="GEM08565.1"/>
    <property type="molecule type" value="Genomic_DNA"/>
</dbReference>
<accession>A0A511KF52</accession>
<dbReference type="PANTHER" id="PTHR21314">
    <property type="entry name" value="QUEUOSINE 5'-PHOSPHATE N-GLYCOSYLASE_HYDROLASE-RELATED"/>
    <property type="match status" value="1"/>
</dbReference>
<protein>
    <recommendedName>
        <fullName evidence="1">Queuosine 5'-phosphate N-glycosylase/hydrolase</fullName>
        <ecNumber evidence="1">3.2.2.-</ecNumber>
    </recommendedName>
    <alternativeName>
        <fullName evidence="1">Queuosine-nucleotide N-glycosylase/hydrolase</fullName>
    </alternativeName>
</protein>
<evidence type="ECO:0000256" key="1">
    <source>
        <dbReference type="RuleBase" id="RU365002"/>
    </source>
</evidence>
<name>A0A511KF52_RHOTO</name>
<dbReference type="AlphaFoldDB" id="A0A511KF52"/>
<dbReference type="GO" id="GO:0006400">
    <property type="term" value="P:tRNA modification"/>
    <property type="evidence" value="ECO:0007669"/>
    <property type="project" value="TreeGrafter"/>
</dbReference>
<evidence type="ECO:0000313" key="2">
    <source>
        <dbReference type="EMBL" id="GEM08565.1"/>
    </source>
</evidence>
<dbReference type="Pfam" id="PF10343">
    <property type="entry name" value="Q_salvage"/>
    <property type="match status" value="1"/>
</dbReference>
<keyword evidence="1" id="KW-0378">Hydrolase</keyword>
<comment type="function">
    <text evidence="1">Catalyzes the hydrolysis of queuosine 5'-phosphate, releasing the nucleobase queuine (q). Is required for salvage of queuine from exogenous queuosine (Q) that is imported and then converted to queuosine 5'-phosphate intracellularly.</text>
</comment>